<proteinExistence type="predicted"/>
<accession>A0AAW2RPD1</accession>
<comment type="caution">
    <text evidence="1">The sequence shown here is derived from an EMBL/GenBank/DDBJ whole genome shotgun (WGS) entry which is preliminary data.</text>
</comment>
<dbReference type="EMBL" id="JACGWM010000003">
    <property type="protein sequence ID" value="KAL0381964.1"/>
    <property type="molecule type" value="Genomic_DNA"/>
</dbReference>
<name>A0AAW2RPD1_9LAMI</name>
<gene>
    <name evidence="1" type="ORF">Scaly_0483700</name>
</gene>
<reference evidence="1" key="2">
    <citation type="journal article" date="2024" name="Plant">
        <title>Genomic evolution and insights into agronomic trait innovations of Sesamum species.</title>
        <authorList>
            <person name="Miao H."/>
            <person name="Wang L."/>
            <person name="Qu L."/>
            <person name="Liu H."/>
            <person name="Sun Y."/>
            <person name="Le M."/>
            <person name="Wang Q."/>
            <person name="Wei S."/>
            <person name="Zheng Y."/>
            <person name="Lin W."/>
            <person name="Duan Y."/>
            <person name="Cao H."/>
            <person name="Xiong S."/>
            <person name="Wang X."/>
            <person name="Wei L."/>
            <person name="Li C."/>
            <person name="Ma Q."/>
            <person name="Ju M."/>
            <person name="Zhao R."/>
            <person name="Li G."/>
            <person name="Mu C."/>
            <person name="Tian Q."/>
            <person name="Mei H."/>
            <person name="Zhang T."/>
            <person name="Gao T."/>
            <person name="Zhang H."/>
        </authorList>
    </citation>
    <scope>NUCLEOTIDE SEQUENCE</scope>
    <source>
        <strain evidence="1">KEN8</strain>
    </source>
</reference>
<evidence type="ECO:0000313" key="1">
    <source>
        <dbReference type="EMBL" id="KAL0381964.1"/>
    </source>
</evidence>
<dbReference type="AlphaFoldDB" id="A0AAW2RPD1"/>
<organism evidence="1">
    <name type="scientific">Sesamum calycinum</name>
    <dbReference type="NCBI Taxonomy" id="2727403"/>
    <lineage>
        <taxon>Eukaryota</taxon>
        <taxon>Viridiplantae</taxon>
        <taxon>Streptophyta</taxon>
        <taxon>Embryophyta</taxon>
        <taxon>Tracheophyta</taxon>
        <taxon>Spermatophyta</taxon>
        <taxon>Magnoliopsida</taxon>
        <taxon>eudicotyledons</taxon>
        <taxon>Gunneridae</taxon>
        <taxon>Pentapetalae</taxon>
        <taxon>asterids</taxon>
        <taxon>lamiids</taxon>
        <taxon>Lamiales</taxon>
        <taxon>Pedaliaceae</taxon>
        <taxon>Sesamum</taxon>
    </lineage>
</organism>
<protein>
    <submittedName>
        <fullName evidence="1">Endoribonuclease Dicer1</fullName>
    </submittedName>
</protein>
<sequence>MDAEVLSMSMDLLIARSVVTKASLVFKGLVEVRETKLTLLKSFHVRLMCIVLDVDVEPSKTPWEAYLFVPLARGKSADPMNNIADEMLHSSNKCDS</sequence>
<reference evidence="1" key="1">
    <citation type="submission" date="2020-06" db="EMBL/GenBank/DDBJ databases">
        <authorList>
            <person name="Li T."/>
            <person name="Hu X."/>
            <person name="Zhang T."/>
            <person name="Song X."/>
            <person name="Zhang H."/>
            <person name="Dai N."/>
            <person name="Sheng W."/>
            <person name="Hou X."/>
            <person name="Wei L."/>
        </authorList>
    </citation>
    <scope>NUCLEOTIDE SEQUENCE</scope>
    <source>
        <strain evidence="1">KEN8</strain>
        <tissue evidence="1">Leaf</tissue>
    </source>
</reference>